<feature type="compositionally biased region" description="Gly residues" evidence="9">
    <location>
        <begin position="455"/>
        <end position="466"/>
    </location>
</feature>
<feature type="compositionally biased region" description="Pro residues" evidence="9">
    <location>
        <begin position="641"/>
        <end position="655"/>
    </location>
</feature>
<feature type="region of interest" description="Disordered" evidence="9">
    <location>
        <begin position="1518"/>
        <end position="1537"/>
    </location>
</feature>
<feature type="compositionally biased region" description="Basic and acidic residues" evidence="9">
    <location>
        <begin position="410"/>
        <end position="423"/>
    </location>
</feature>
<dbReference type="Pfam" id="PF00628">
    <property type="entry name" value="PHD"/>
    <property type="match status" value="1"/>
</dbReference>
<dbReference type="InterPro" id="IPR001965">
    <property type="entry name" value="Znf_PHD"/>
</dbReference>
<dbReference type="GO" id="GO:0005669">
    <property type="term" value="C:transcription factor TFIID complex"/>
    <property type="evidence" value="ECO:0007669"/>
    <property type="project" value="TreeGrafter"/>
</dbReference>
<dbReference type="GO" id="GO:0002039">
    <property type="term" value="F:p53 binding"/>
    <property type="evidence" value="ECO:0007669"/>
    <property type="project" value="TreeGrafter"/>
</dbReference>
<evidence type="ECO:0000256" key="4">
    <source>
        <dbReference type="ARBA" id="ARBA00022833"/>
    </source>
</evidence>
<dbReference type="InterPro" id="IPR019787">
    <property type="entry name" value="Znf_PHD-finger"/>
</dbReference>
<feature type="compositionally biased region" description="Gly residues" evidence="9">
    <location>
        <begin position="392"/>
        <end position="401"/>
    </location>
</feature>
<keyword evidence="2" id="KW-0479">Metal-binding</keyword>
<comment type="subcellular location">
    <subcellularLocation>
        <location evidence="1">Nucleus</location>
    </subcellularLocation>
</comment>
<dbReference type="InterPro" id="IPR006565">
    <property type="entry name" value="BTP"/>
</dbReference>
<feature type="compositionally biased region" description="Low complexity" evidence="9">
    <location>
        <begin position="1418"/>
        <end position="1458"/>
    </location>
</feature>
<feature type="compositionally biased region" description="Low complexity" evidence="9">
    <location>
        <begin position="579"/>
        <end position="593"/>
    </location>
</feature>
<dbReference type="VEuPathDB" id="VectorBase:ASIS003765"/>
<dbReference type="CDD" id="cd15522">
    <property type="entry name" value="PHD_TAF3"/>
    <property type="match status" value="1"/>
</dbReference>
<reference evidence="11 13" key="1">
    <citation type="journal article" date="2014" name="BMC Genomics">
        <title>Genome sequence of Anopheles sinensis provides insight into genetics basis of mosquito competence for malaria parasites.</title>
        <authorList>
            <person name="Zhou D."/>
            <person name="Zhang D."/>
            <person name="Ding G."/>
            <person name="Shi L."/>
            <person name="Hou Q."/>
            <person name="Ye Y."/>
            <person name="Xu Y."/>
            <person name="Zhou H."/>
            <person name="Xiong C."/>
            <person name="Li S."/>
            <person name="Yu J."/>
            <person name="Hong S."/>
            <person name="Yu X."/>
            <person name="Zou P."/>
            <person name="Chen C."/>
            <person name="Chang X."/>
            <person name="Wang W."/>
            <person name="Lv Y."/>
            <person name="Sun Y."/>
            <person name="Ma L."/>
            <person name="Shen B."/>
            <person name="Zhu C."/>
        </authorList>
    </citation>
    <scope>NUCLEOTIDE SEQUENCE [LARGE SCALE GENOMIC DNA]</scope>
</reference>
<feature type="compositionally biased region" description="Pro residues" evidence="9">
    <location>
        <begin position="326"/>
        <end position="336"/>
    </location>
</feature>
<dbReference type="SUPFAM" id="SSF57903">
    <property type="entry name" value="FYVE/PHD zinc finger"/>
    <property type="match status" value="1"/>
</dbReference>
<feature type="compositionally biased region" description="Low complexity" evidence="9">
    <location>
        <begin position="684"/>
        <end position="696"/>
    </location>
</feature>
<feature type="compositionally biased region" description="Low complexity" evidence="9">
    <location>
        <begin position="1389"/>
        <end position="1399"/>
    </location>
</feature>
<proteinExistence type="predicted"/>
<feature type="compositionally biased region" description="Low complexity" evidence="9">
    <location>
        <begin position="901"/>
        <end position="910"/>
    </location>
</feature>
<feature type="compositionally biased region" description="Low complexity" evidence="9">
    <location>
        <begin position="237"/>
        <end position="248"/>
    </location>
</feature>
<evidence type="ECO:0000256" key="1">
    <source>
        <dbReference type="ARBA" id="ARBA00004123"/>
    </source>
</evidence>
<dbReference type="CDD" id="cd22916">
    <property type="entry name" value="HFD_TAF3"/>
    <property type="match status" value="1"/>
</dbReference>
<accession>A0A084WPV7</accession>
<feature type="compositionally biased region" description="Polar residues" evidence="9">
    <location>
        <begin position="289"/>
        <end position="301"/>
    </location>
</feature>
<dbReference type="SMART" id="SM00576">
    <property type="entry name" value="BTP"/>
    <property type="match status" value="1"/>
</dbReference>
<dbReference type="PROSITE" id="PS01359">
    <property type="entry name" value="ZF_PHD_1"/>
    <property type="match status" value="1"/>
</dbReference>
<keyword evidence="3 8" id="KW-0863">Zinc-finger</keyword>
<feature type="region of interest" description="Disordered" evidence="9">
    <location>
        <begin position="224"/>
        <end position="929"/>
    </location>
</feature>
<dbReference type="InterPro" id="IPR011011">
    <property type="entry name" value="Znf_FYVE_PHD"/>
</dbReference>
<dbReference type="PANTHER" id="PTHR46452">
    <property type="entry name" value="TRANSCRIPTION INITIATION FACTOR TFIID SUBUNIT 3"/>
    <property type="match status" value="1"/>
</dbReference>
<name>A0A084WPV7_ANOSI</name>
<evidence type="ECO:0000256" key="5">
    <source>
        <dbReference type="ARBA" id="ARBA00023015"/>
    </source>
</evidence>
<evidence type="ECO:0000256" key="7">
    <source>
        <dbReference type="ARBA" id="ARBA00023242"/>
    </source>
</evidence>
<protein>
    <submittedName>
        <fullName evidence="12">PHD-type domain-containing protein</fullName>
    </submittedName>
</protein>
<feature type="compositionally biased region" description="Basic residues" evidence="9">
    <location>
        <begin position="1187"/>
        <end position="1197"/>
    </location>
</feature>
<dbReference type="GO" id="GO:0008270">
    <property type="term" value="F:zinc ion binding"/>
    <property type="evidence" value="ECO:0007669"/>
    <property type="project" value="UniProtKB-KW"/>
</dbReference>
<dbReference type="VEuPathDB" id="VectorBase:ASIC020366"/>
<feature type="compositionally biased region" description="Basic residues" evidence="9">
    <location>
        <begin position="565"/>
        <end position="578"/>
    </location>
</feature>
<sequence>MSQAYSLHVLKVAVARICQTIGWHSTHTTPIDLLIDVTQHFVREMCRIMMRYCELYNRTEPNLDDLALAYRDMGINLQELMEYIQFVDPILLPFEVPRFPVPRESNLNFLKPGSREMMMRPLHIPWYMPPMFPELEEAAPVVEGGELAADEEKALALPSRAPRAILDVMGADSAEPDAAELKLLEGATLSEITIEDTGERVASEPLVEDGALLPETAVVNEEVEIPMQTVEVKEPTEAAPTTAADATLLPPPPVPRDVGKRPEAPLDKGADTSKANNAQASTGEGRPTRNISSVIMTTSGFISPAREGKLPDSRIPIIPEERPPKMLQPPPPPPPSAVSAPHPVSAQGVAASSSGPTHTHPHARDNKHASPLSGGTPALSAPSAAASLKPAGAGGGGVGGEKSGKKVKKKPIDRERKKGDKKGSSATPRVEKSSSTGSEPKASGVGGAQAAAGMDSGGGAGWGGVSGVLPTPQLEPASAVGSHPPTVATVGPVSFLQPSDGASHQFGVFPPPQSDQPSPSVVKVSSGKAGKEKALKKRKAPPAPDIALLSAPELFDKLPPPAKQPKVKSSTKRLKQTKKLQALQQAGAEGQALFAPTHGGPSVATVSPFQPVPDGAQPPPPLIGPWRPGGGSLLGDKFPLPNAPSTPLIPHPPTPELLGKAPTPFGHQTPKQKTPSTKGKGEVAASEQAAQLSLLQMMHPSLEITASPSVPNERTPPKATGKKAGSKAKEAKMQLPAPEPRDDRDVIVIDDDKSPPRTPSLLLPPPSESKKQRKQQQASIARHPPDNLFGAASQGGEYDFSMSSPGANPLSFRDFSSPEGGHHGAGGIPKTPDIKLPLSATSSPLLDVDGRKAGKSDAFSPDASLPKTPIGGVAPPAVKPKRQKQKTPKGDPAGAKQAKVDQQQQPDQPQFGAGPEQNRNMFPLFPPGPQGLGQYSNYLNQSLRAGMRLGLFPFPSGPGLIPDNPLFPLQPGPYPMGAGNFPLPPNPFALPGIGNLMRMPHPLAGGRRSMAGGAGGVGGSLHPHHQRNVAFDDNLDPETKLAQTPLDLQKSNCNVAPLVPPSLLQDESLNLSLRLGGSSLLGTTATASATSTSTSVTQAVKEQQQPPPPTPSAATPGTSFLGSQAAPAAKQPSKLTESRKEDQVVILPAASVLPGASPPQRSSMCVIDLDGDSDGSQSTTKDDGGRRKLGKEHKKERKVKDGKIKKKKDKKDKSKSKEREREQQLKELTAGTASSSAVLTMGMIGAEEALMEQLRKERKEKKEKRKDKVKKEKRKERERAQQQSVGGDTLMVTSPPAGDSLPGPAVPKLIMKLSGSGATPSPRSDTPDHHHPTVVATTTEQPKRDGSPELARISALVTRPPKLKPTAGGGIGGKGKKDDSLLDDDAGGFDDVAFASAGAPTGTKHHSLPVGVGSGDLSSGANNRSAASSGIMPTIGTTGTSSSSSAASSSVKGSSKAARVGAEYGGGKSGVVKLPPGTIATGGTSSSSSSSRKAPKDGSSSKGSKATALASSSSSSAAAVGAAAHHHHHHHASSASALAAVAAPAQMTDVDGNTVWICPACGRVDDGTPMIGCDGCDAWYHWVCVGITVPPEDNEDWYCRVCIGKMQDSHADTEKQRKRKKKDKKTPKD</sequence>
<evidence type="ECO:0000256" key="3">
    <source>
        <dbReference type="ARBA" id="ARBA00022771"/>
    </source>
</evidence>
<evidence type="ECO:0000313" key="11">
    <source>
        <dbReference type="EMBL" id="KFB52251.1"/>
    </source>
</evidence>
<dbReference type="InterPro" id="IPR009072">
    <property type="entry name" value="Histone-fold"/>
</dbReference>
<feature type="compositionally biased region" description="Basic and acidic residues" evidence="9">
    <location>
        <begin position="739"/>
        <end position="755"/>
    </location>
</feature>
<reference evidence="12" key="2">
    <citation type="submission" date="2020-05" db="UniProtKB">
        <authorList>
            <consortium name="EnsemblMetazoa"/>
        </authorList>
    </citation>
    <scope>IDENTIFICATION</scope>
</reference>
<evidence type="ECO:0000256" key="9">
    <source>
        <dbReference type="SAM" id="MobiDB-lite"/>
    </source>
</evidence>
<dbReference type="OrthoDB" id="436852at2759"/>
<dbReference type="GO" id="GO:0046982">
    <property type="term" value="F:protein heterodimerization activity"/>
    <property type="evidence" value="ECO:0007669"/>
    <property type="project" value="InterPro"/>
</dbReference>
<keyword evidence="13" id="KW-1185">Reference proteome</keyword>
<dbReference type="EMBL" id="KE525369">
    <property type="protein sequence ID" value="KFB52251.1"/>
    <property type="molecule type" value="Genomic_DNA"/>
</dbReference>
<dbReference type="PROSITE" id="PS50016">
    <property type="entry name" value="ZF_PHD_2"/>
    <property type="match status" value="1"/>
</dbReference>
<evidence type="ECO:0000313" key="13">
    <source>
        <dbReference type="Proteomes" id="UP000030765"/>
    </source>
</evidence>
<feature type="compositionally biased region" description="Low complexity" evidence="9">
    <location>
        <begin position="1485"/>
        <end position="1510"/>
    </location>
</feature>
<dbReference type="EMBL" id="ATLV01025133">
    <property type="status" value="NOT_ANNOTATED_CDS"/>
    <property type="molecule type" value="Genomic_DNA"/>
</dbReference>
<gene>
    <name evidence="11" type="ORF">ZHAS_00020366</name>
</gene>
<feature type="compositionally biased region" description="Basic and acidic residues" evidence="9">
    <location>
        <begin position="1211"/>
        <end position="1225"/>
    </location>
</feature>
<evidence type="ECO:0000256" key="8">
    <source>
        <dbReference type="PROSITE-ProRule" id="PRU00146"/>
    </source>
</evidence>
<organism evidence="11">
    <name type="scientific">Anopheles sinensis</name>
    <name type="common">Mosquito</name>
    <dbReference type="NCBI Taxonomy" id="74873"/>
    <lineage>
        <taxon>Eukaryota</taxon>
        <taxon>Metazoa</taxon>
        <taxon>Ecdysozoa</taxon>
        <taxon>Arthropoda</taxon>
        <taxon>Hexapoda</taxon>
        <taxon>Insecta</taxon>
        <taxon>Pterygota</taxon>
        <taxon>Neoptera</taxon>
        <taxon>Endopterygota</taxon>
        <taxon>Diptera</taxon>
        <taxon>Nematocera</taxon>
        <taxon>Culicoidea</taxon>
        <taxon>Culicidae</taxon>
        <taxon>Anophelinae</taxon>
        <taxon>Anopheles</taxon>
    </lineage>
</organism>
<evidence type="ECO:0000256" key="6">
    <source>
        <dbReference type="ARBA" id="ARBA00023163"/>
    </source>
</evidence>
<feature type="compositionally biased region" description="Basic and acidic residues" evidence="9">
    <location>
        <begin position="257"/>
        <end position="271"/>
    </location>
</feature>
<keyword evidence="7" id="KW-0539">Nucleus</keyword>
<dbReference type="OMA" id="RYCELYN"/>
<evidence type="ECO:0000259" key="10">
    <source>
        <dbReference type="PROSITE" id="PS50016"/>
    </source>
</evidence>
<dbReference type="PANTHER" id="PTHR46452:SF1">
    <property type="entry name" value="TRANSCRIPTION INITIATION FACTOR TFIID SUBUNIT 3"/>
    <property type="match status" value="1"/>
</dbReference>
<dbReference type="Gene3D" id="3.30.40.10">
    <property type="entry name" value="Zinc/RING finger domain, C3HC4 (zinc finger)"/>
    <property type="match status" value="1"/>
</dbReference>
<dbReference type="EnsemblMetazoa" id="ASIC020366-RA">
    <property type="protein sequence ID" value="ASIC020366-PA"/>
    <property type="gene ID" value="ASIC020366"/>
</dbReference>
<evidence type="ECO:0000313" key="12">
    <source>
        <dbReference type="EnsemblMetazoa" id="ASIC020366-PA"/>
    </source>
</evidence>
<feature type="domain" description="PHD-type" evidence="10">
    <location>
        <begin position="1555"/>
        <end position="1605"/>
    </location>
</feature>
<dbReference type="Pfam" id="PF07524">
    <property type="entry name" value="Bromo_TP"/>
    <property type="match status" value="1"/>
</dbReference>
<dbReference type="InterPro" id="IPR013083">
    <property type="entry name" value="Znf_RING/FYVE/PHD"/>
</dbReference>
<dbReference type="Gene3D" id="1.10.20.10">
    <property type="entry name" value="Histone, subunit A"/>
    <property type="match status" value="1"/>
</dbReference>
<feature type="compositionally biased region" description="Polar residues" evidence="9">
    <location>
        <begin position="273"/>
        <end position="282"/>
    </location>
</feature>
<keyword evidence="6" id="KW-0804">Transcription</keyword>
<dbReference type="GO" id="GO:0045944">
    <property type="term" value="P:positive regulation of transcription by RNA polymerase II"/>
    <property type="evidence" value="ECO:0007669"/>
    <property type="project" value="TreeGrafter"/>
</dbReference>
<dbReference type="STRING" id="74873.A0A084WPV7"/>
<dbReference type="Proteomes" id="UP000030765">
    <property type="component" value="Unassembled WGS sequence"/>
</dbReference>
<evidence type="ECO:0000256" key="2">
    <source>
        <dbReference type="ARBA" id="ARBA00022723"/>
    </source>
</evidence>
<keyword evidence="4" id="KW-0862">Zinc</keyword>
<feature type="region of interest" description="Disordered" evidence="9">
    <location>
        <begin position="1608"/>
        <end position="1629"/>
    </location>
</feature>
<feature type="compositionally biased region" description="Pro residues" evidence="9">
    <location>
        <begin position="756"/>
        <end position="767"/>
    </location>
</feature>
<feature type="compositionally biased region" description="Basic residues" evidence="9">
    <location>
        <begin position="1256"/>
        <end position="1274"/>
    </location>
</feature>
<dbReference type="SMART" id="SM00249">
    <property type="entry name" value="PHD"/>
    <property type="match status" value="1"/>
</dbReference>
<dbReference type="InterPro" id="IPR019786">
    <property type="entry name" value="Zinc_finger_PHD-type_CS"/>
</dbReference>
<keyword evidence="5" id="KW-0805">Transcription regulation</keyword>
<feature type="compositionally biased region" description="Basic residues" evidence="9">
    <location>
        <begin position="1616"/>
        <end position="1629"/>
    </location>
</feature>
<feature type="compositionally biased region" description="Low complexity" evidence="9">
    <location>
        <begin position="337"/>
        <end position="355"/>
    </location>
</feature>
<feature type="compositionally biased region" description="Low complexity" evidence="9">
    <location>
        <begin position="515"/>
        <end position="528"/>
    </location>
</feature>
<feature type="region of interest" description="Disordered" evidence="9">
    <location>
        <begin position="1089"/>
        <end position="1510"/>
    </location>
</feature>
<feature type="compositionally biased region" description="Low complexity" evidence="9">
    <location>
        <begin position="373"/>
        <end position="391"/>
    </location>
</feature>